<evidence type="ECO:0000256" key="1">
    <source>
        <dbReference type="ARBA" id="ARBA00005125"/>
    </source>
</evidence>
<gene>
    <name evidence="4" type="ORF">ADIMK_2061</name>
</gene>
<dbReference type="EMBL" id="JMQN01000029">
    <property type="protein sequence ID" value="KEA63759.1"/>
    <property type="molecule type" value="Genomic_DNA"/>
</dbReference>
<evidence type="ECO:0000259" key="3">
    <source>
        <dbReference type="Pfam" id="PF01370"/>
    </source>
</evidence>
<dbReference type="AlphaFoldDB" id="A0A081FZ04"/>
<dbReference type="Proteomes" id="UP000028252">
    <property type="component" value="Unassembled WGS sequence"/>
</dbReference>
<keyword evidence="5" id="KW-1185">Reference proteome</keyword>
<evidence type="ECO:0000256" key="2">
    <source>
        <dbReference type="ARBA" id="ARBA00007637"/>
    </source>
</evidence>
<feature type="domain" description="NAD-dependent epimerase/dehydratase" evidence="3">
    <location>
        <begin position="4"/>
        <end position="107"/>
    </location>
</feature>
<dbReference type="PATRIC" id="fig|1232683.4.peg.2020"/>
<evidence type="ECO:0000313" key="4">
    <source>
        <dbReference type="EMBL" id="KEA63759.1"/>
    </source>
</evidence>
<dbReference type="InterPro" id="IPR001509">
    <property type="entry name" value="Epimerase_deHydtase"/>
</dbReference>
<proteinExistence type="inferred from homology"/>
<dbReference type="Gene3D" id="3.40.50.720">
    <property type="entry name" value="NAD(P)-binding Rossmann-like Domain"/>
    <property type="match status" value="1"/>
</dbReference>
<comment type="similarity">
    <text evidence="2">Belongs to the NAD(P)-dependent epimerase/dehydratase family.</text>
</comment>
<dbReference type="EC" id="5.1.3.2" evidence="4"/>
<keyword evidence="4" id="KW-0413">Isomerase</keyword>
<accession>A0A081FZ04</accession>
<sequence length="107" mass="11358">MKRVMLTGGTGFLGSWVCAELIERGWAVRILDIQPKAANLDRVQRGLSGRVEMITGDIRDPQAVLSAATDCDAIVHLAGLMTVDCAADPVRGLEVNLLGSLNLIDAA</sequence>
<dbReference type="STRING" id="1232683.ADIMK_2061"/>
<evidence type="ECO:0000313" key="5">
    <source>
        <dbReference type="Proteomes" id="UP000028252"/>
    </source>
</evidence>
<dbReference type="RefSeq" id="WP_051692843.1">
    <property type="nucleotide sequence ID" value="NZ_JMQN01000029.1"/>
</dbReference>
<protein>
    <submittedName>
        <fullName evidence="4">UDP-glucose 4-epimerase</fullName>
        <ecNumber evidence="4">5.1.3.2</ecNumber>
    </submittedName>
</protein>
<dbReference type="GO" id="GO:0003978">
    <property type="term" value="F:UDP-glucose 4-epimerase activity"/>
    <property type="evidence" value="ECO:0007669"/>
    <property type="project" value="UniProtKB-EC"/>
</dbReference>
<comment type="pathway">
    <text evidence="1">Bacterial outer membrane biogenesis; LPS O-antigen biosynthesis.</text>
</comment>
<dbReference type="eggNOG" id="COG0451">
    <property type="taxonomic scope" value="Bacteria"/>
</dbReference>
<dbReference type="SUPFAM" id="SSF51735">
    <property type="entry name" value="NAD(P)-binding Rossmann-fold domains"/>
    <property type="match status" value="1"/>
</dbReference>
<organism evidence="4 5">
    <name type="scientific">Marinobacterium lacunae</name>
    <dbReference type="NCBI Taxonomy" id="1232683"/>
    <lineage>
        <taxon>Bacteria</taxon>
        <taxon>Pseudomonadati</taxon>
        <taxon>Pseudomonadota</taxon>
        <taxon>Gammaproteobacteria</taxon>
        <taxon>Oceanospirillales</taxon>
        <taxon>Oceanospirillaceae</taxon>
        <taxon>Marinobacterium</taxon>
    </lineage>
</organism>
<name>A0A081FZ04_9GAMM</name>
<dbReference type="Pfam" id="PF01370">
    <property type="entry name" value="Epimerase"/>
    <property type="match status" value="1"/>
</dbReference>
<comment type="caution">
    <text evidence="4">The sequence shown here is derived from an EMBL/GenBank/DDBJ whole genome shotgun (WGS) entry which is preliminary data.</text>
</comment>
<dbReference type="OrthoDB" id="9779041at2"/>
<dbReference type="InterPro" id="IPR036291">
    <property type="entry name" value="NAD(P)-bd_dom_sf"/>
</dbReference>
<dbReference type="PANTHER" id="PTHR43000">
    <property type="entry name" value="DTDP-D-GLUCOSE 4,6-DEHYDRATASE-RELATED"/>
    <property type="match status" value="1"/>
</dbReference>
<reference evidence="4 5" key="1">
    <citation type="submission" date="2014-04" db="EMBL/GenBank/DDBJ databases">
        <title>Marinobacterium kochiensis sp. nov., isolated from sediment sample collected from Kochi backwaters in Kerala, India.</title>
        <authorList>
            <person name="Singh A."/>
            <person name="Pinnaka A.K."/>
        </authorList>
    </citation>
    <scope>NUCLEOTIDE SEQUENCE [LARGE SCALE GENOMIC DNA]</scope>
    <source>
        <strain evidence="4 5">AK27</strain>
    </source>
</reference>